<accession>A0ABV9RJ22</accession>
<dbReference type="EMBL" id="JBHSIM010000038">
    <property type="protein sequence ID" value="MFC4834121.1"/>
    <property type="molecule type" value="Genomic_DNA"/>
</dbReference>
<dbReference type="Proteomes" id="UP001595909">
    <property type="component" value="Unassembled WGS sequence"/>
</dbReference>
<feature type="region of interest" description="Disordered" evidence="1">
    <location>
        <begin position="159"/>
        <end position="266"/>
    </location>
</feature>
<name>A0ABV9RJ22_9PSEU</name>
<dbReference type="RefSeq" id="WP_274190591.1">
    <property type="nucleotide sequence ID" value="NZ_BAABHN010000038.1"/>
</dbReference>
<proteinExistence type="predicted"/>
<feature type="compositionally biased region" description="Basic and acidic residues" evidence="1">
    <location>
        <begin position="248"/>
        <end position="266"/>
    </location>
</feature>
<keyword evidence="3" id="KW-1185">Reference proteome</keyword>
<feature type="region of interest" description="Disordered" evidence="1">
    <location>
        <begin position="1"/>
        <end position="51"/>
    </location>
</feature>
<feature type="compositionally biased region" description="Basic and acidic residues" evidence="1">
    <location>
        <begin position="159"/>
        <end position="171"/>
    </location>
</feature>
<organism evidence="2 3">
    <name type="scientific">Actinomycetospora chibensis</name>
    <dbReference type="NCBI Taxonomy" id="663606"/>
    <lineage>
        <taxon>Bacteria</taxon>
        <taxon>Bacillati</taxon>
        <taxon>Actinomycetota</taxon>
        <taxon>Actinomycetes</taxon>
        <taxon>Pseudonocardiales</taxon>
        <taxon>Pseudonocardiaceae</taxon>
        <taxon>Actinomycetospora</taxon>
    </lineage>
</organism>
<gene>
    <name evidence="2" type="ORF">ACFPEL_17025</name>
</gene>
<evidence type="ECO:0000313" key="2">
    <source>
        <dbReference type="EMBL" id="MFC4834121.1"/>
    </source>
</evidence>
<feature type="compositionally biased region" description="Pro residues" evidence="1">
    <location>
        <begin position="214"/>
        <end position="228"/>
    </location>
</feature>
<feature type="compositionally biased region" description="Basic and acidic residues" evidence="1">
    <location>
        <begin position="194"/>
        <end position="209"/>
    </location>
</feature>
<feature type="compositionally biased region" description="Basic residues" evidence="1">
    <location>
        <begin position="1"/>
        <end position="12"/>
    </location>
</feature>
<protein>
    <submittedName>
        <fullName evidence="2">Uncharacterized protein</fullName>
    </submittedName>
</protein>
<evidence type="ECO:0000256" key="1">
    <source>
        <dbReference type="SAM" id="MobiDB-lite"/>
    </source>
</evidence>
<comment type="caution">
    <text evidence="2">The sequence shown here is derived from an EMBL/GenBank/DDBJ whole genome shotgun (WGS) entry which is preliminary data.</text>
</comment>
<sequence>MPDRRATRRFWPGRRSETARPPTPTPPSGPQQGSSSAPLSHLPGVSFASASPEERRFAQVYAADRVGPMPYPNQASPDIGAARGRVRTLVAELLEGVDEGTGGALDPLIASWASGWLSRIDSQHADHQAVIDRLVGGARQQLADAEAAHERDRRALAIARRDYDEARDRLTEPVGGDDQEDGPSAPGTARPGGRHADRAGGRPGDRTEDFYVPPADPPTGPLPRPPSGRGPSDPSTYPSTYTAPSSPDRGDPMTDDRADRADRSGR</sequence>
<feature type="compositionally biased region" description="Low complexity" evidence="1">
    <location>
        <begin position="229"/>
        <end position="247"/>
    </location>
</feature>
<evidence type="ECO:0000313" key="3">
    <source>
        <dbReference type="Proteomes" id="UP001595909"/>
    </source>
</evidence>
<reference evidence="3" key="1">
    <citation type="journal article" date="2019" name="Int. J. Syst. Evol. Microbiol.">
        <title>The Global Catalogue of Microorganisms (GCM) 10K type strain sequencing project: providing services to taxonomists for standard genome sequencing and annotation.</title>
        <authorList>
            <consortium name="The Broad Institute Genomics Platform"/>
            <consortium name="The Broad Institute Genome Sequencing Center for Infectious Disease"/>
            <person name="Wu L."/>
            <person name="Ma J."/>
        </authorList>
    </citation>
    <scope>NUCLEOTIDE SEQUENCE [LARGE SCALE GENOMIC DNA]</scope>
    <source>
        <strain evidence="3">CCUG 50347</strain>
    </source>
</reference>